<comment type="similarity">
    <text evidence="2">Belongs to the ZC3H14 family.</text>
</comment>
<dbReference type="PROSITE" id="PS50103">
    <property type="entry name" value="ZF_C3H1"/>
    <property type="match status" value="1"/>
</dbReference>
<reference evidence="11" key="1">
    <citation type="journal article" date="2014" name="Genome Announc.">
        <title>Genome sequence of the yeast Cyberlindnera fabianii (Hansenula fabianii).</title>
        <authorList>
            <person name="Freel K.C."/>
            <person name="Sarilar V."/>
            <person name="Neuveglise C."/>
            <person name="Devillers H."/>
            <person name="Friedrich A."/>
            <person name="Schacherer J."/>
        </authorList>
    </citation>
    <scope>NUCLEOTIDE SEQUENCE</scope>
    <source>
        <strain evidence="11">YJS4271</strain>
    </source>
</reference>
<keyword evidence="3 8" id="KW-0479">Metal-binding</keyword>
<dbReference type="VEuPathDB" id="FungiDB:BON22_3425"/>
<accession>A0A061AWB5</accession>
<dbReference type="PANTHER" id="PTHR14738">
    <property type="entry name" value="ZINC FINGER CCCH DOMAIN-CONTAINING PROTEIN 14"/>
    <property type="match status" value="1"/>
</dbReference>
<dbReference type="PANTHER" id="PTHR14738:SF29">
    <property type="entry name" value="ZINC FINGER CCCH DOMAIN-CONTAINING PROTEIN 14"/>
    <property type="match status" value="1"/>
</dbReference>
<evidence type="ECO:0000256" key="8">
    <source>
        <dbReference type="PROSITE-ProRule" id="PRU00723"/>
    </source>
</evidence>
<name>A0A061AWB5_CYBFA</name>
<dbReference type="GO" id="GO:0005737">
    <property type="term" value="C:cytoplasm"/>
    <property type="evidence" value="ECO:0007669"/>
    <property type="project" value="TreeGrafter"/>
</dbReference>
<dbReference type="InterPro" id="IPR021083">
    <property type="entry name" value="Nab2_N"/>
</dbReference>
<evidence type="ECO:0000313" key="11">
    <source>
        <dbReference type="EMBL" id="CDR38967.1"/>
    </source>
</evidence>
<dbReference type="Pfam" id="PF21457">
    <property type="entry name" value="zf-CCCH_2-like_3"/>
    <property type="match status" value="1"/>
</dbReference>
<evidence type="ECO:0000256" key="1">
    <source>
        <dbReference type="ARBA" id="ARBA00004123"/>
    </source>
</evidence>
<dbReference type="PhylomeDB" id="A0A061AWB5"/>
<dbReference type="Pfam" id="PF21803">
    <property type="entry name" value="Nab2-zf4"/>
    <property type="match status" value="1"/>
</dbReference>
<dbReference type="GO" id="GO:0008143">
    <property type="term" value="F:poly(A) binding"/>
    <property type="evidence" value="ECO:0007669"/>
    <property type="project" value="InterPro"/>
</dbReference>
<feature type="zinc finger region" description="C3H1-type" evidence="8">
    <location>
        <begin position="209"/>
        <end position="237"/>
    </location>
</feature>
<dbReference type="InterPro" id="IPR043094">
    <property type="entry name" value="Nab2/ZC3H14_N_sf"/>
</dbReference>
<dbReference type="InterPro" id="IPR000571">
    <property type="entry name" value="Znf_CCCH"/>
</dbReference>
<dbReference type="Pfam" id="PF14608">
    <property type="entry name" value="zf-CCCH_2"/>
    <property type="match status" value="4"/>
</dbReference>
<feature type="compositionally biased region" description="Low complexity" evidence="9">
    <location>
        <begin position="82"/>
        <end position="121"/>
    </location>
</feature>
<evidence type="ECO:0000256" key="3">
    <source>
        <dbReference type="ARBA" id="ARBA00022723"/>
    </source>
</evidence>
<protein>
    <submittedName>
        <fullName evidence="11">CYFA0S02e09670g1_1</fullName>
    </submittedName>
</protein>
<feature type="compositionally biased region" description="Polar residues" evidence="9">
    <location>
        <begin position="122"/>
        <end position="139"/>
    </location>
</feature>
<gene>
    <name evidence="11" type="ORF">CYFA0S_02e09670g</name>
</gene>
<dbReference type="Gene3D" id="4.10.1000.40">
    <property type="match status" value="3"/>
</dbReference>
<evidence type="ECO:0000259" key="10">
    <source>
        <dbReference type="PROSITE" id="PS50103"/>
    </source>
</evidence>
<dbReference type="InterPro" id="IPR049017">
    <property type="entry name" value="Nab2_Znf4"/>
</dbReference>
<dbReference type="GO" id="GO:0005634">
    <property type="term" value="C:nucleus"/>
    <property type="evidence" value="ECO:0007669"/>
    <property type="project" value="UniProtKB-SubCell"/>
</dbReference>
<dbReference type="InterPro" id="IPR040366">
    <property type="entry name" value="Nab2/ZC3H14"/>
</dbReference>
<feature type="region of interest" description="Disordered" evidence="9">
    <location>
        <begin position="82"/>
        <end position="167"/>
    </location>
</feature>
<dbReference type="EMBL" id="LK052887">
    <property type="protein sequence ID" value="CDR38967.1"/>
    <property type="molecule type" value="Genomic_DNA"/>
</dbReference>
<dbReference type="AlphaFoldDB" id="A0A061AWB5"/>
<comment type="subcellular location">
    <subcellularLocation>
        <location evidence="1">Nucleus</location>
    </subcellularLocation>
</comment>
<dbReference type="OrthoDB" id="438553at2759"/>
<evidence type="ECO:0000256" key="4">
    <source>
        <dbReference type="ARBA" id="ARBA00022737"/>
    </source>
</evidence>
<keyword evidence="4" id="KW-0677">Repeat</keyword>
<evidence type="ECO:0000256" key="7">
    <source>
        <dbReference type="ARBA" id="ARBA00023242"/>
    </source>
</evidence>
<organism evidence="11">
    <name type="scientific">Cyberlindnera fabianii</name>
    <name type="common">Yeast</name>
    <name type="synonym">Hansenula fabianii</name>
    <dbReference type="NCBI Taxonomy" id="36022"/>
    <lineage>
        <taxon>Eukaryota</taxon>
        <taxon>Fungi</taxon>
        <taxon>Dikarya</taxon>
        <taxon>Ascomycota</taxon>
        <taxon>Saccharomycotina</taxon>
        <taxon>Saccharomycetes</taxon>
        <taxon>Phaffomycetales</taxon>
        <taxon>Phaffomycetaceae</taxon>
        <taxon>Cyberlindnera</taxon>
    </lineage>
</organism>
<proteinExistence type="inferred from homology"/>
<evidence type="ECO:0000256" key="6">
    <source>
        <dbReference type="ARBA" id="ARBA00022833"/>
    </source>
</evidence>
<feature type="domain" description="C3H1-type" evidence="10">
    <location>
        <begin position="209"/>
        <end position="237"/>
    </location>
</feature>
<evidence type="ECO:0000256" key="2">
    <source>
        <dbReference type="ARBA" id="ARBA00008423"/>
    </source>
</evidence>
<dbReference type="Pfam" id="PF11517">
    <property type="entry name" value="Nab2"/>
    <property type="match status" value="1"/>
</dbReference>
<dbReference type="Gene3D" id="1.10.340.40">
    <property type="entry name" value="Nuclear abundant poly(A) RNA-bind protein 2, N-terminal domain"/>
    <property type="match status" value="1"/>
</dbReference>
<evidence type="ECO:0000256" key="5">
    <source>
        <dbReference type="ARBA" id="ARBA00022771"/>
    </source>
</evidence>
<keyword evidence="7" id="KW-0539">Nucleus</keyword>
<keyword evidence="5 8" id="KW-0863">Zinc-finger</keyword>
<evidence type="ECO:0000256" key="9">
    <source>
        <dbReference type="SAM" id="MobiDB-lite"/>
    </source>
</evidence>
<dbReference type="FunFam" id="4.10.1000.40:FF:000003">
    <property type="entry name" value="Nuclear polyadenylated RNA-binding protein NAB2"/>
    <property type="match status" value="1"/>
</dbReference>
<keyword evidence="6 8" id="KW-0862">Zinc</keyword>
<dbReference type="GO" id="GO:0043488">
    <property type="term" value="P:regulation of mRNA stability"/>
    <property type="evidence" value="ECO:0007669"/>
    <property type="project" value="InterPro"/>
</dbReference>
<dbReference type="InterPro" id="IPR048410">
    <property type="entry name" value="Znf-CCCH_2-like_3"/>
</dbReference>
<sequence>MSSALTQEVQKELESFVAKQVQQIPELAEDANDVAEYLVLLVNYGRTPEQAYTELHSIFSSEALTGVVQSAYKALEDYQNTQQQQQQQQQPAAPVAVPTAPATSTPTTQQTQQQAEGPQQQDTDSIVTDGNADGNSLKNIPSRPAAYARNNGINKNGRGGRPTAPKSFALRNPELLQKALNASGTELRIKKKGRCQEFPHCPNRMCEYAHPTKPCFNFLNGNCPNPKGTCNFLHPSEDQELIAELEKTNKEYHEKKAQKQIQYAQAATGITLCKFGNLCTNQQCPFGHPTPANEDAKVITFEWCAANLKCENATCTKAHSSLSKIKEVTRPTPASKPTVEKVLEACKFGANCTNRHCKYRHASSKTMCRDGANCTRIDCFFSHPINEECRFGEGCKNPNCLFQHPNGKAPITAQPKSLSWTKTNERQFAVPDDQVMEQAPQQTG</sequence>
<dbReference type="GO" id="GO:0008270">
    <property type="term" value="F:zinc ion binding"/>
    <property type="evidence" value="ECO:0007669"/>
    <property type="project" value="UniProtKB-KW"/>
</dbReference>